<protein>
    <submittedName>
        <fullName evidence="4">Hydrogenase assembly protein HupF</fullName>
    </submittedName>
</protein>
<dbReference type="InterPro" id="IPR042244">
    <property type="entry name" value="HypD_2_sf"/>
</dbReference>
<dbReference type="GO" id="GO:0051539">
    <property type="term" value="F:4 iron, 4 sulfur cluster binding"/>
    <property type="evidence" value="ECO:0007669"/>
    <property type="project" value="TreeGrafter"/>
</dbReference>
<dbReference type="Pfam" id="PF01924">
    <property type="entry name" value="HypD"/>
    <property type="match status" value="1"/>
</dbReference>
<organism evidence="4 5">
    <name type="scientific">Geobacter soli</name>
    <dbReference type="NCBI Taxonomy" id="1510391"/>
    <lineage>
        <taxon>Bacteria</taxon>
        <taxon>Pseudomonadati</taxon>
        <taxon>Thermodesulfobacteriota</taxon>
        <taxon>Desulfuromonadia</taxon>
        <taxon>Geobacterales</taxon>
        <taxon>Geobacteraceae</taxon>
        <taxon>Geobacter</taxon>
    </lineage>
</organism>
<dbReference type="EMBL" id="JXBL01000001">
    <property type="protein sequence ID" value="KIE43987.1"/>
    <property type="molecule type" value="Genomic_DNA"/>
</dbReference>
<dbReference type="PANTHER" id="PTHR30149:SF0">
    <property type="entry name" value="HYDROGENASE MATURATION FACTOR HYPD"/>
    <property type="match status" value="1"/>
</dbReference>
<keyword evidence="5" id="KW-1185">Reference proteome</keyword>
<dbReference type="AlphaFoldDB" id="A0A0C1QSR3"/>
<dbReference type="GO" id="GO:0051604">
    <property type="term" value="P:protein maturation"/>
    <property type="evidence" value="ECO:0007669"/>
    <property type="project" value="TreeGrafter"/>
</dbReference>
<evidence type="ECO:0000256" key="3">
    <source>
        <dbReference type="ARBA" id="ARBA00023004"/>
    </source>
</evidence>
<dbReference type="Gene3D" id="3.40.50.11750">
    <property type="entry name" value="HypD, alpha/beta domain 1"/>
    <property type="match status" value="2"/>
</dbReference>
<comment type="caution">
    <text evidence="4">The sequence shown here is derived from an EMBL/GenBank/DDBJ whole genome shotgun (WGS) entry which is preliminary data.</text>
</comment>
<dbReference type="InterPro" id="IPR002780">
    <property type="entry name" value="Hyd_form_HypD"/>
</dbReference>
<dbReference type="NCBIfam" id="TIGR00075">
    <property type="entry name" value="hypD"/>
    <property type="match status" value="1"/>
</dbReference>
<dbReference type="PIRSF" id="PIRSF005622">
    <property type="entry name" value="Hydrgn_mat_hypD"/>
    <property type="match status" value="1"/>
</dbReference>
<reference evidence="4 5" key="1">
    <citation type="submission" date="2015-01" db="EMBL/GenBank/DDBJ databases">
        <title>Genome sequence of the anaerobic bacterium Geobacter soli GSS01, a dissimilatory Fe(III) reducer from soil.</title>
        <authorList>
            <person name="Yang G."/>
            <person name="Zhou S."/>
        </authorList>
    </citation>
    <scope>NUCLEOTIDE SEQUENCE [LARGE SCALE GENOMIC DNA]</scope>
    <source>
        <strain evidence="4 5">GSS01</strain>
    </source>
</reference>
<name>A0A0C1QSR3_9BACT</name>
<keyword evidence="2" id="KW-0479">Metal-binding</keyword>
<dbReference type="PANTHER" id="PTHR30149">
    <property type="entry name" value="HYDROGENASE PROTEIN ASSEMBLY PROTEIN HYPD"/>
    <property type="match status" value="1"/>
</dbReference>
<keyword evidence="3" id="KW-0408">Iron</keyword>
<dbReference type="InterPro" id="IPR042243">
    <property type="entry name" value="HypD_1"/>
</dbReference>
<evidence type="ECO:0000256" key="2">
    <source>
        <dbReference type="ARBA" id="ARBA00022723"/>
    </source>
</evidence>
<evidence type="ECO:0000313" key="4">
    <source>
        <dbReference type="EMBL" id="KIE43987.1"/>
    </source>
</evidence>
<dbReference type="Gene3D" id="6.10.20.100">
    <property type="match status" value="1"/>
</dbReference>
<accession>A0A0C1QSR3</accession>
<evidence type="ECO:0000313" key="5">
    <source>
        <dbReference type="Proteomes" id="UP000031433"/>
    </source>
</evidence>
<dbReference type="GO" id="GO:0005506">
    <property type="term" value="F:iron ion binding"/>
    <property type="evidence" value="ECO:0007669"/>
    <property type="project" value="TreeGrafter"/>
</dbReference>
<sequence length="363" mass="39290">MNYQDEFRDRALVQGYAQRIDRLVEGRTDVVTFMEVCGTHTMSIYQYGLRSLLPPQVRLISGPGCPVCVTPNEYLDRAVALCRLPGVIVATFGDMVRVPGSSSSLQEERAMGADVRIVYSPLDAVALAAANPDRKVVFLGVGFETTAPAIGGSILAARKQGLANYFVLAAHKTMPIPMRVLANDPELGIDGYLCPAHVSTIIGAGAYRFLPEEFGMPCVVTGFEPVDVMQGVEMLVRQVVEEKPRVEIQYSRVATWEGNRKALDVLAQVFTPFDAPWRGIGIIPGSGLRIADVYAAFDAEREIAVEVEETKEHQGCLCGEILKGKVTPFDCPLFANACTPESPVGACMVSSEGTCAAAYKYGQ</sequence>
<gene>
    <name evidence="4" type="ORF">SE37_15845</name>
</gene>
<dbReference type="Proteomes" id="UP000031433">
    <property type="component" value="Unassembled WGS sequence"/>
</dbReference>
<comment type="similarity">
    <text evidence="1">Belongs to the HypD family.</text>
</comment>
<dbReference type="GO" id="GO:0070025">
    <property type="term" value="F:carbon monoxide binding"/>
    <property type="evidence" value="ECO:0007669"/>
    <property type="project" value="TreeGrafter"/>
</dbReference>
<evidence type="ECO:0000256" key="1">
    <source>
        <dbReference type="ARBA" id="ARBA00007888"/>
    </source>
</evidence>
<dbReference type="RefSeq" id="WP_039647857.1">
    <property type="nucleotide sequence ID" value="NZ_JXBL01000001.1"/>
</dbReference>
<proteinExistence type="inferred from homology"/>